<dbReference type="GO" id="GO:0003677">
    <property type="term" value="F:DNA binding"/>
    <property type="evidence" value="ECO:0007669"/>
    <property type="project" value="UniProtKB-KW"/>
</dbReference>
<keyword evidence="7" id="KW-0274">FAD</keyword>
<evidence type="ECO:0000256" key="6">
    <source>
        <dbReference type="ARBA" id="ARBA00022763"/>
    </source>
</evidence>
<dbReference type="InterPro" id="IPR014729">
    <property type="entry name" value="Rossmann-like_a/b/a_fold"/>
</dbReference>
<comment type="similarity">
    <text evidence="2">Belongs to the DNA photolyase class-2 family.</text>
</comment>
<evidence type="ECO:0000256" key="3">
    <source>
        <dbReference type="ARBA" id="ARBA00013149"/>
    </source>
</evidence>
<protein>
    <recommendedName>
        <fullName evidence="4">Deoxyribodipyrimidine photo-lyase</fullName>
        <ecNumber evidence="3">4.1.99.3</ecNumber>
    </recommendedName>
    <alternativeName>
        <fullName evidence="11">DNA photolyase</fullName>
    </alternativeName>
</protein>
<evidence type="ECO:0000256" key="11">
    <source>
        <dbReference type="ARBA" id="ARBA00031671"/>
    </source>
</evidence>
<evidence type="ECO:0000256" key="5">
    <source>
        <dbReference type="ARBA" id="ARBA00022630"/>
    </source>
</evidence>
<dbReference type="InterPro" id="IPR052219">
    <property type="entry name" value="Photolyase_Class-2"/>
</dbReference>
<dbReference type="SUPFAM" id="SSF48173">
    <property type="entry name" value="Cryptochrome/photolyase FAD-binding domain"/>
    <property type="match status" value="1"/>
</dbReference>
<dbReference type="InterPro" id="IPR036134">
    <property type="entry name" value="Crypto/Photolyase_FAD-like_sf"/>
</dbReference>
<dbReference type="InterPro" id="IPR006050">
    <property type="entry name" value="DNA_photolyase_N"/>
</dbReference>
<dbReference type="Pfam" id="PF00875">
    <property type="entry name" value="DNA_photolyase"/>
    <property type="match status" value="1"/>
</dbReference>
<evidence type="ECO:0000313" key="14">
    <source>
        <dbReference type="EMBL" id="CAA9398219.1"/>
    </source>
</evidence>
<dbReference type="SUPFAM" id="SSF52425">
    <property type="entry name" value="Cryptochrome/photolyase, N-terminal domain"/>
    <property type="match status" value="1"/>
</dbReference>
<gene>
    <name evidence="14" type="ORF">AVDCRST_MAG01-01-850</name>
</gene>
<keyword evidence="10 14" id="KW-0456">Lyase</keyword>
<evidence type="ECO:0000256" key="1">
    <source>
        <dbReference type="ARBA" id="ARBA00001974"/>
    </source>
</evidence>
<dbReference type="EMBL" id="CADCUW010000133">
    <property type="protein sequence ID" value="CAA9398219.1"/>
    <property type="molecule type" value="Genomic_DNA"/>
</dbReference>
<dbReference type="PROSITE" id="PS51645">
    <property type="entry name" value="PHR_CRY_ALPHA_BETA"/>
    <property type="match status" value="1"/>
</dbReference>
<evidence type="ECO:0000256" key="12">
    <source>
        <dbReference type="ARBA" id="ARBA00033999"/>
    </source>
</evidence>
<evidence type="ECO:0000256" key="9">
    <source>
        <dbReference type="ARBA" id="ARBA00023204"/>
    </source>
</evidence>
<dbReference type="FunFam" id="1.10.579.10:FF:000002">
    <property type="entry name" value="Deoxyribodipyrimidine photolyase"/>
    <property type="match status" value="1"/>
</dbReference>
<dbReference type="PROSITE" id="PS01083">
    <property type="entry name" value="DNA_PHOTOLYASES_2_1"/>
    <property type="match status" value="1"/>
</dbReference>
<comment type="catalytic activity">
    <reaction evidence="12">
        <text>cyclobutadipyrimidine (in DNA) = 2 pyrimidine residues (in DNA).</text>
        <dbReference type="EC" id="4.1.99.3"/>
    </reaction>
</comment>
<dbReference type="Gene3D" id="1.25.40.80">
    <property type="match status" value="1"/>
</dbReference>
<dbReference type="GO" id="GO:0000719">
    <property type="term" value="P:photoreactive repair"/>
    <property type="evidence" value="ECO:0007669"/>
    <property type="project" value="TreeGrafter"/>
</dbReference>
<dbReference type="GO" id="GO:0003904">
    <property type="term" value="F:deoxyribodipyrimidine photo-lyase activity"/>
    <property type="evidence" value="ECO:0007669"/>
    <property type="project" value="UniProtKB-EC"/>
</dbReference>
<evidence type="ECO:0000256" key="10">
    <source>
        <dbReference type="ARBA" id="ARBA00023239"/>
    </source>
</evidence>
<keyword evidence="6" id="KW-0227">DNA damage</keyword>
<evidence type="ECO:0000259" key="13">
    <source>
        <dbReference type="PROSITE" id="PS51645"/>
    </source>
</evidence>
<feature type="domain" description="Photolyase/cryptochrome alpha/beta" evidence="13">
    <location>
        <begin position="23"/>
        <end position="151"/>
    </location>
</feature>
<proteinExistence type="inferred from homology"/>
<dbReference type="Gene3D" id="1.10.579.10">
    <property type="entry name" value="DNA Cyclobutane Dipyrimidine Photolyase, subunit A, domain 3"/>
    <property type="match status" value="1"/>
</dbReference>
<organism evidence="14">
    <name type="scientific">uncultured Rubrobacteraceae bacterium</name>
    <dbReference type="NCBI Taxonomy" id="349277"/>
    <lineage>
        <taxon>Bacteria</taxon>
        <taxon>Bacillati</taxon>
        <taxon>Actinomycetota</taxon>
        <taxon>Rubrobacteria</taxon>
        <taxon>Rubrobacterales</taxon>
        <taxon>Rubrobacteraceae</taxon>
        <taxon>environmental samples</taxon>
    </lineage>
</organism>
<dbReference type="EC" id="4.1.99.3" evidence="3"/>
<evidence type="ECO:0000256" key="8">
    <source>
        <dbReference type="ARBA" id="ARBA00023125"/>
    </source>
</evidence>
<evidence type="ECO:0000256" key="2">
    <source>
        <dbReference type="ARBA" id="ARBA00006409"/>
    </source>
</evidence>
<reference evidence="14" key="1">
    <citation type="submission" date="2020-02" db="EMBL/GenBank/DDBJ databases">
        <authorList>
            <person name="Meier V. D."/>
        </authorList>
    </citation>
    <scope>NUCLEOTIDE SEQUENCE</scope>
    <source>
        <strain evidence="14">AVDCRST_MAG01</strain>
    </source>
</reference>
<sequence>MATSQVQEERVQNLNEEEVRDGDHVLYWMQSSQRADHNHALEYAVGRANDLGQRLLVVFGLTDDYPEANLRHYAFMLEGLADVEEALGRRGIKFVVREGSPDEVALEAGRNASLIVTDRGYMRPQRKWRERVAKEAGCPLVQVESDVVVPVELASGKQEHAARTLRPKIHAYLDDFLVELTPTKPEKQSSNMREDGLDLSDIDGILDGMDLDRSAGRLGHLYRGGNSEAKRIFRRFLKKSLPDYDANRNQPQTDYVSHMSKYLHYGHVSPIWLALEAKEAGGGENTDSFLEELIVRRELTFNFVFYNDDYDSYANLPDWAKKTLEDHKKDDREHTYTAKQLENAETHDEYWNAAMKEMVHTGYMHNYMRMYWGKKILEWSNTPEHAYKTTLYLNNKYFLDGRDPNSYANVAWVFGQHDRGWTEREVYGKVRYMSSGGLERKAKPGQYVEKVKRLVEQGQAEGPA</sequence>
<dbReference type="AlphaFoldDB" id="A0A6J4NV89"/>
<dbReference type="PANTHER" id="PTHR10211">
    <property type="entry name" value="DEOXYRIBODIPYRIMIDINE PHOTOLYASE"/>
    <property type="match status" value="1"/>
</dbReference>
<dbReference type="InterPro" id="IPR036155">
    <property type="entry name" value="Crypto/Photolyase_N_sf"/>
</dbReference>
<dbReference type="InterPro" id="IPR032673">
    <property type="entry name" value="DNA_photolyase_2_CS"/>
</dbReference>
<accession>A0A6J4NV89</accession>
<keyword evidence="5" id="KW-0285">Flavoprotein</keyword>
<keyword evidence="9" id="KW-0234">DNA repair</keyword>
<dbReference type="PANTHER" id="PTHR10211:SF0">
    <property type="entry name" value="DEOXYRIBODIPYRIMIDINE PHOTO-LYASE"/>
    <property type="match status" value="1"/>
</dbReference>
<evidence type="ECO:0000256" key="7">
    <source>
        <dbReference type="ARBA" id="ARBA00022827"/>
    </source>
</evidence>
<keyword evidence="8" id="KW-0238">DNA-binding</keyword>
<comment type="cofactor">
    <cofactor evidence="1">
        <name>FAD</name>
        <dbReference type="ChEBI" id="CHEBI:57692"/>
    </cofactor>
</comment>
<name>A0A6J4NV89_9ACTN</name>
<dbReference type="Gene3D" id="3.40.50.620">
    <property type="entry name" value="HUPs"/>
    <property type="match status" value="1"/>
</dbReference>
<evidence type="ECO:0000256" key="4">
    <source>
        <dbReference type="ARBA" id="ARBA00014046"/>
    </source>
</evidence>